<organism evidence="1 2">
    <name type="scientific">Thermonema lapsum</name>
    <dbReference type="NCBI Taxonomy" id="28195"/>
    <lineage>
        <taxon>Bacteria</taxon>
        <taxon>Pseudomonadati</taxon>
        <taxon>Bacteroidota</taxon>
        <taxon>Cytophagia</taxon>
        <taxon>Cytophagales</taxon>
        <taxon>Thermonemataceae</taxon>
        <taxon>Thermonema</taxon>
    </lineage>
</organism>
<evidence type="ECO:0000313" key="2">
    <source>
        <dbReference type="Proteomes" id="UP000537126"/>
    </source>
</evidence>
<name>A0A846MRY5_9BACT</name>
<dbReference type="PANTHER" id="PTHR43861">
    <property type="entry name" value="TRANS-ACONITATE 2-METHYLTRANSFERASE-RELATED"/>
    <property type="match status" value="1"/>
</dbReference>
<keyword evidence="1" id="KW-0489">Methyltransferase</keyword>
<protein>
    <submittedName>
        <fullName evidence="1">2-polyprenyl-3-methyl-5-hydroxy-6-metoxy-1, 4-benzoquinol methylase</fullName>
    </submittedName>
</protein>
<dbReference type="RefSeq" id="WP_166920062.1">
    <property type="nucleotide sequence ID" value="NZ_JAASRN010000002.1"/>
</dbReference>
<proteinExistence type="predicted"/>
<dbReference type="Gene3D" id="3.40.50.150">
    <property type="entry name" value="Vaccinia Virus protein VP39"/>
    <property type="match status" value="1"/>
</dbReference>
<keyword evidence="1" id="KW-0808">Transferase</keyword>
<dbReference type="Pfam" id="PF13489">
    <property type="entry name" value="Methyltransf_23"/>
    <property type="match status" value="1"/>
</dbReference>
<dbReference type="EMBL" id="JAASRN010000002">
    <property type="protein sequence ID" value="NIK74418.1"/>
    <property type="molecule type" value="Genomic_DNA"/>
</dbReference>
<dbReference type="Proteomes" id="UP000537126">
    <property type="component" value="Unassembled WGS sequence"/>
</dbReference>
<dbReference type="AlphaFoldDB" id="A0A846MRY5"/>
<dbReference type="GO" id="GO:0032259">
    <property type="term" value="P:methylation"/>
    <property type="evidence" value="ECO:0007669"/>
    <property type="project" value="UniProtKB-KW"/>
</dbReference>
<dbReference type="CDD" id="cd02440">
    <property type="entry name" value="AdoMet_MTases"/>
    <property type="match status" value="1"/>
</dbReference>
<dbReference type="InterPro" id="IPR029063">
    <property type="entry name" value="SAM-dependent_MTases_sf"/>
</dbReference>
<gene>
    <name evidence="1" type="ORF">FHS56_001931</name>
</gene>
<comment type="caution">
    <text evidence="1">The sequence shown here is derived from an EMBL/GenBank/DDBJ whole genome shotgun (WGS) entry which is preliminary data.</text>
</comment>
<evidence type="ECO:0000313" key="1">
    <source>
        <dbReference type="EMBL" id="NIK74418.1"/>
    </source>
</evidence>
<dbReference type="SUPFAM" id="SSF53335">
    <property type="entry name" value="S-adenosyl-L-methionine-dependent methyltransferases"/>
    <property type="match status" value="1"/>
</dbReference>
<keyword evidence="2" id="KW-1185">Reference proteome</keyword>
<dbReference type="GO" id="GO:0008168">
    <property type="term" value="F:methyltransferase activity"/>
    <property type="evidence" value="ECO:0007669"/>
    <property type="project" value="UniProtKB-KW"/>
</dbReference>
<sequence>MERLSACPICGHVGFYTWLRTKDFTVSKEEFDIVCCEQCGLKFTNPRPAETQIGQYYESKEYISHHDEKQGIVPFIYKWVREHITLKQKRRWVEKQLTHKGKLLDVGCGTGHFLFHMHKHGWDVSGVEPSLEASRKVRDSGIPVYERLEQLINNTKFDAITMWHVLEHIHHLNEDLQKLKDLLNNGGWLFIAVPNIESYDAHFYGTFWAALDVPRHLYHFSPAHMKQLLQKHGLHLQEIQGMPLDAYYISLLSSEYRSGKKQWAEAIYRGTLSNLHALKNKNYSSLVYIVNKVN</sequence>
<reference evidence="1 2" key="1">
    <citation type="submission" date="2020-03" db="EMBL/GenBank/DDBJ databases">
        <title>Genomic Encyclopedia of Type Strains, Phase IV (KMG-IV): sequencing the most valuable type-strain genomes for metagenomic binning, comparative biology and taxonomic classification.</title>
        <authorList>
            <person name="Goeker M."/>
        </authorList>
    </citation>
    <scope>NUCLEOTIDE SEQUENCE [LARGE SCALE GENOMIC DNA]</scope>
    <source>
        <strain evidence="1 2">DSM 5718</strain>
    </source>
</reference>
<accession>A0A846MRY5</accession>